<accession>A0A1I5WJG2</accession>
<sequence length="318" mass="36224">MFQAFRPFFLIAETSLHPGSGSEIGVVDLPIQREKHTGFPKIEGSGIKGCMREAFERSERAVKIGNDDVKIKEWVKLVFGPTNGDEHAGCLAFTDARILFFPVKSLKGIFAWVTCPMVLERFKEDMEIAGVDMRNFPSIKKRTCPPDSKIFVKENENNKVSVILEEFTFELARDEETKKLACWFASRIFPQKETDTSYNFWRKKLEKDLIILENDDFEHFVTTSTEIVARTIIDDAKGTAKNLWYEEYLPPDTILYSTAMASPLRVREKDEKGPFEGSSSQDEAKRVIEYFEKGVPTIIQIGGNQTVGKGITRIQVLK</sequence>
<name>A0A1I5WJG2_9FIRM</name>
<keyword evidence="1" id="KW-0051">Antiviral defense</keyword>
<dbReference type="Proteomes" id="UP000198577">
    <property type="component" value="Unassembled WGS sequence"/>
</dbReference>
<protein>
    <submittedName>
        <fullName evidence="3">CRISPR-associated protein, Cmr4 family</fullName>
    </submittedName>
</protein>
<dbReference type="InterPro" id="IPR013410">
    <property type="entry name" value="CRISPR-assoc_RAMP_Cmr4"/>
</dbReference>
<feature type="domain" description="CRISPR type III-associated protein" evidence="2">
    <location>
        <begin position="12"/>
        <end position="311"/>
    </location>
</feature>
<dbReference type="PANTHER" id="PTHR36700:SF1">
    <property type="entry name" value="CRISPR SYSTEM CMR SUBUNIT CMR4"/>
    <property type="match status" value="1"/>
</dbReference>
<evidence type="ECO:0000259" key="2">
    <source>
        <dbReference type="Pfam" id="PF03787"/>
    </source>
</evidence>
<gene>
    <name evidence="3" type="ORF">SAMN05444406_11735</name>
</gene>
<organism evidence="3 4">
    <name type="scientific">Caldicoprobacter faecalis</name>
    <dbReference type="NCBI Taxonomy" id="937334"/>
    <lineage>
        <taxon>Bacteria</taxon>
        <taxon>Bacillati</taxon>
        <taxon>Bacillota</taxon>
        <taxon>Clostridia</taxon>
        <taxon>Caldicoprobacterales</taxon>
        <taxon>Caldicoprobacteraceae</taxon>
        <taxon>Caldicoprobacter</taxon>
    </lineage>
</organism>
<dbReference type="STRING" id="937334.SAMN05444406_11735"/>
<dbReference type="NCBIfam" id="TIGR02580">
    <property type="entry name" value="cas_RAMP_Cmr4"/>
    <property type="match status" value="1"/>
</dbReference>
<evidence type="ECO:0000313" key="3">
    <source>
        <dbReference type="EMBL" id="SFQ19924.1"/>
    </source>
</evidence>
<proteinExistence type="predicted"/>
<dbReference type="PANTHER" id="PTHR36700">
    <property type="entry name" value="CRISPR SYSTEM CMR SUBUNIT CMR4"/>
    <property type="match status" value="1"/>
</dbReference>
<dbReference type="InterPro" id="IPR005537">
    <property type="entry name" value="RAMP_III_fam"/>
</dbReference>
<dbReference type="GO" id="GO:0051607">
    <property type="term" value="P:defense response to virus"/>
    <property type="evidence" value="ECO:0007669"/>
    <property type="project" value="UniProtKB-KW"/>
</dbReference>
<keyword evidence="4" id="KW-1185">Reference proteome</keyword>
<dbReference type="EMBL" id="FOXR01000017">
    <property type="protein sequence ID" value="SFQ19924.1"/>
    <property type="molecule type" value="Genomic_DNA"/>
</dbReference>
<dbReference type="AlphaFoldDB" id="A0A1I5WJG2"/>
<dbReference type="Pfam" id="PF03787">
    <property type="entry name" value="RAMPs"/>
    <property type="match status" value="1"/>
</dbReference>
<dbReference type="OrthoDB" id="9789361at2"/>
<reference evidence="3 4" key="1">
    <citation type="submission" date="2016-10" db="EMBL/GenBank/DDBJ databases">
        <authorList>
            <person name="de Groot N.N."/>
        </authorList>
    </citation>
    <scope>NUCLEOTIDE SEQUENCE [LARGE SCALE GENOMIC DNA]</scope>
    <source>
        <strain evidence="3 4">DSM 20678</strain>
    </source>
</reference>
<dbReference type="RefSeq" id="WP_092282419.1">
    <property type="nucleotide sequence ID" value="NZ_FOXR01000017.1"/>
</dbReference>
<evidence type="ECO:0000256" key="1">
    <source>
        <dbReference type="ARBA" id="ARBA00023118"/>
    </source>
</evidence>
<evidence type="ECO:0000313" key="4">
    <source>
        <dbReference type="Proteomes" id="UP000198577"/>
    </source>
</evidence>